<evidence type="ECO:0000313" key="3">
    <source>
        <dbReference type="Proteomes" id="UP001562354"/>
    </source>
</evidence>
<reference evidence="2 3" key="1">
    <citation type="submission" date="2024-07" db="EMBL/GenBank/DDBJ databases">
        <title>Draft sequence of the Neodothiora populina.</title>
        <authorList>
            <person name="Drown D.D."/>
            <person name="Schuette U.S."/>
            <person name="Buechlein A.B."/>
            <person name="Rusch D.R."/>
            <person name="Winton L.W."/>
            <person name="Adams G.A."/>
        </authorList>
    </citation>
    <scope>NUCLEOTIDE SEQUENCE [LARGE SCALE GENOMIC DNA]</scope>
    <source>
        <strain evidence="2 3">CPC 39397</strain>
    </source>
</reference>
<comment type="caution">
    <text evidence="2">The sequence shown here is derived from an EMBL/GenBank/DDBJ whole genome shotgun (WGS) entry which is preliminary data.</text>
</comment>
<dbReference type="Proteomes" id="UP001562354">
    <property type="component" value="Unassembled WGS sequence"/>
</dbReference>
<accession>A0ABR3PCL4</accession>
<dbReference type="SUPFAM" id="SSF82602">
    <property type="entry name" value="Nuclease A inhibitor (NuiA)"/>
    <property type="match status" value="1"/>
</dbReference>
<evidence type="ECO:0000256" key="1">
    <source>
        <dbReference type="SAM" id="MobiDB-lite"/>
    </source>
</evidence>
<dbReference type="InterPro" id="IPR036587">
    <property type="entry name" value="NucleaseA_inhib-like_sf"/>
</dbReference>
<feature type="compositionally biased region" description="Polar residues" evidence="1">
    <location>
        <begin position="16"/>
        <end position="25"/>
    </location>
</feature>
<dbReference type="RefSeq" id="XP_069200105.1">
    <property type="nucleotide sequence ID" value="XM_069342361.1"/>
</dbReference>
<keyword evidence="3" id="KW-1185">Reference proteome</keyword>
<dbReference type="PANTHER" id="PTHR42093">
    <property type="match status" value="1"/>
</dbReference>
<organism evidence="2 3">
    <name type="scientific">Neodothiora populina</name>
    <dbReference type="NCBI Taxonomy" id="2781224"/>
    <lineage>
        <taxon>Eukaryota</taxon>
        <taxon>Fungi</taxon>
        <taxon>Dikarya</taxon>
        <taxon>Ascomycota</taxon>
        <taxon>Pezizomycotina</taxon>
        <taxon>Dothideomycetes</taxon>
        <taxon>Dothideomycetidae</taxon>
        <taxon>Dothideales</taxon>
        <taxon>Dothioraceae</taxon>
        <taxon>Neodothiora</taxon>
    </lineage>
</organism>
<dbReference type="InterPro" id="IPR056539">
    <property type="entry name" value="NuiA-like"/>
</dbReference>
<feature type="region of interest" description="Disordered" evidence="1">
    <location>
        <begin position="1"/>
        <end position="37"/>
    </location>
</feature>
<dbReference type="Pfam" id="PF23151">
    <property type="entry name" value="NuiA_2"/>
    <property type="match status" value="1"/>
</dbReference>
<evidence type="ECO:0000313" key="2">
    <source>
        <dbReference type="EMBL" id="KAL1303830.1"/>
    </source>
</evidence>
<dbReference type="Gene3D" id="3.40.1460.10">
    <property type="entry name" value="Nuclease A inhibitor-like"/>
    <property type="match status" value="1"/>
</dbReference>
<sequence length="162" mass="17126">MSSDDAYASFLEKANQDTSSSTTQQAKKDTGFAQTKSVDTDVPAQLKSVTGESSELFYMSETDEPFEAVALGFEKGAELSVDAFAKLIGTKSSDIEESSLSSWNVKGAYNDVVDAVKKAVGGGEVGIKVFRVAHESTRCEYFVVGVNSQGAVVGVKAKAVET</sequence>
<name>A0ABR3PCL4_9PEZI</name>
<proteinExistence type="predicted"/>
<protein>
    <submittedName>
        <fullName evidence="2">Uncharacterized protein</fullName>
    </submittedName>
</protein>
<dbReference type="PANTHER" id="PTHR42093:SF1">
    <property type="match status" value="1"/>
</dbReference>
<dbReference type="EMBL" id="JBFMKM010000009">
    <property type="protein sequence ID" value="KAL1303830.1"/>
    <property type="molecule type" value="Genomic_DNA"/>
</dbReference>
<gene>
    <name evidence="2" type="ORF">AAFC00_000288</name>
</gene>
<dbReference type="GeneID" id="95973991"/>